<reference evidence="2 3" key="1">
    <citation type="submission" date="2021-03" db="EMBL/GenBank/DDBJ databases">
        <title>Whole genome shotgun sequence of Actinoplanes toevensis NBRC 105298.</title>
        <authorList>
            <person name="Komaki H."/>
            <person name="Tamura T."/>
        </authorList>
    </citation>
    <scope>NUCLEOTIDE SEQUENCE [LARGE SCALE GENOMIC DNA]</scope>
    <source>
        <strain evidence="2 3">NBRC 105298</strain>
    </source>
</reference>
<organism evidence="2 3">
    <name type="scientific">Paractinoplanes toevensis</name>
    <dbReference type="NCBI Taxonomy" id="571911"/>
    <lineage>
        <taxon>Bacteria</taxon>
        <taxon>Bacillati</taxon>
        <taxon>Actinomycetota</taxon>
        <taxon>Actinomycetes</taxon>
        <taxon>Micromonosporales</taxon>
        <taxon>Micromonosporaceae</taxon>
        <taxon>Paractinoplanes</taxon>
    </lineage>
</organism>
<name>A0A919TBX3_9ACTN</name>
<evidence type="ECO:0000313" key="2">
    <source>
        <dbReference type="EMBL" id="GIM92593.1"/>
    </source>
</evidence>
<protein>
    <submittedName>
        <fullName evidence="2">Uncharacterized protein</fullName>
    </submittedName>
</protein>
<dbReference type="Proteomes" id="UP000677082">
    <property type="component" value="Unassembled WGS sequence"/>
</dbReference>
<feature type="region of interest" description="Disordered" evidence="1">
    <location>
        <begin position="1"/>
        <end position="54"/>
    </location>
</feature>
<sequence>MVGLGQAADDVEAEPGAPDGGGVAGGPGQTFEKPTAKFFAGTAAGSAPAELDGL</sequence>
<gene>
    <name evidence="2" type="ORF">Ato02nite_043860</name>
</gene>
<proteinExistence type="predicted"/>
<evidence type="ECO:0000313" key="3">
    <source>
        <dbReference type="Proteomes" id="UP000677082"/>
    </source>
</evidence>
<keyword evidence="3" id="KW-1185">Reference proteome</keyword>
<dbReference type="EMBL" id="BOQN01000058">
    <property type="protein sequence ID" value="GIM92593.1"/>
    <property type="molecule type" value="Genomic_DNA"/>
</dbReference>
<comment type="caution">
    <text evidence="2">The sequence shown here is derived from an EMBL/GenBank/DDBJ whole genome shotgun (WGS) entry which is preliminary data.</text>
</comment>
<feature type="compositionally biased region" description="Gly residues" evidence="1">
    <location>
        <begin position="18"/>
        <end position="28"/>
    </location>
</feature>
<dbReference type="AlphaFoldDB" id="A0A919TBX3"/>
<accession>A0A919TBX3</accession>
<evidence type="ECO:0000256" key="1">
    <source>
        <dbReference type="SAM" id="MobiDB-lite"/>
    </source>
</evidence>